<feature type="transmembrane region" description="Helical" evidence="1">
    <location>
        <begin position="331"/>
        <end position="356"/>
    </location>
</feature>
<proteinExistence type="predicted"/>
<dbReference type="RefSeq" id="WP_204041762.1">
    <property type="nucleotide sequence ID" value="NZ_BOOA01000024.1"/>
</dbReference>
<dbReference type="EMBL" id="BOOA01000024">
    <property type="protein sequence ID" value="GIH25031.1"/>
    <property type="molecule type" value="Genomic_DNA"/>
</dbReference>
<keyword evidence="1" id="KW-1133">Transmembrane helix</keyword>
<organism evidence="2 3">
    <name type="scientific">Acrocarpospora phusangensis</name>
    <dbReference type="NCBI Taxonomy" id="1070424"/>
    <lineage>
        <taxon>Bacteria</taxon>
        <taxon>Bacillati</taxon>
        <taxon>Actinomycetota</taxon>
        <taxon>Actinomycetes</taxon>
        <taxon>Streptosporangiales</taxon>
        <taxon>Streptosporangiaceae</taxon>
        <taxon>Acrocarpospora</taxon>
    </lineage>
</organism>
<evidence type="ECO:0000313" key="2">
    <source>
        <dbReference type="EMBL" id="GIH25031.1"/>
    </source>
</evidence>
<gene>
    <name evidence="2" type="ORF">Aph01nite_33410</name>
</gene>
<feature type="transmembrane region" description="Helical" evidence="1">
    <location>
        <begin position="6"/>
        <end position="27"/>
    </location>
</feature>
<keyword evidence="1" id="KW-0812">Transmembrane</keyword>
<accession>A0A919QA47</accession>
<protein>
    <submittedName>
        <fullName evidence="2">Uncharacterized protein</fullName>
    </submittedName>
</protein>
<evidence type="ECO:0000313" key="3">
    <source>
        <dbReference type="Proteomes" id="UP000640052"/>
    </source>
</evidence>
<feature type="transmembrane region" description="Helical" evidence="1">
    <location>
        <begin position="221"/>
        <end position="244"/>
    </location>
</feature>
<comment type="caution">
    <text evidence="2">The sequence shown here is derived from an EMBL/GenBank/DDBJ whole genome shotgun (WGS) entry which is preliminary data.</text>
</comment>
<name>A0A919QA47_9ACTN</name>
<dbReference type="AlphaFoldDB" id="A0A919QA47"/>
<keyword evidence="3" id="KW-1185">Reference proteome</keyword>
<dbReference type="Proteomes" id="UP000640052">
    <property type="component" value="Unassembled WGS sequence"/>
</dbReference>
<keyword evidence="1" id="KW-0472">Membrane</keyword>
<evidence type="ECO:0000256" key="1">
    <source>
        <dbReference type="SAM" id="Phobius"/>
    </source>
</evidence>
<sequence length="362" mass="40156">MIDLAVGLLAVYVVFSLLINGIVEGIVKFRGLRGRFLWEHLRDELDPQRPAGSPAKLWRWLAGLPLVGSMAGHSFREILDPYRPRAARSTMRFARQLVMGGKDHRPFFEQAGSPAMEEPVALADLLHQRLRAIDDPERGGRSGIKRISPNLFARAMAEIVEELGGAEQAVVRLRAGGNPFSRSLHLIRQKAGDDVEKLHQAMEEWFTIQDQFVSGLFRRHLLRVIMVVAFGLTCLFAVDTLAYVQDIVNDNALRAHLASDGGIDDAAVPSMMPCPPGGPADVCVAMELGRPALIEVFAHSPVRLTFPPYGPPTLVLDVEGWWDRLTDSNHWLGYGVTFVALAIGSSFWWNVVLSIVGMRPRR</sequence>
<reference evidence="2" key="1">
    <citation type="submission" date="2021-01" db="EMBL/GenBank/DDBJ databases">
        <title>Whole genome shotgun sequence of Acrocarpospora phusangensis NBRC 108782.</title>
        <authorList>
            <person name="Komaki H."/>
            <person name="Tamura T."/>
        </authorList>
    </citation>
    <scope>NUCLEOTIDE SEQUENCE</scope>
    <source>
        <strain evidence="2">NBRC 108782</strain>
    </source>
</reference>